<evidence type="ECO:0000313" key="2">
    <source>
        <dbReference type="EMBL" id="KAL0309280.1"/>
    </source>
</evidence>
<dbReference type="AlphaFoldDB" id="A0AAW2KTB7"/>
<feature type="compositionally biased region" description="Acidic residues" evidence="1">
    <location>
        <begin position="87"/>
        <end position="98"/>
    </location>
</feature>
<protein>
    <submittedName>
        <fullName evidence="2">WRKY transcription factor 22</fullName>
    </submittedName>
</protein>
<sequence>MQHLKRLYGKKTSRAEQIRPGNVHRHLHSRAQPPMPTHRNSIAGSTRQKPAETPNSSDDSKKPSGSPPAATSSPVPEKVESSREELCEADQEDDEDDGFSAGNMAVDDDFFAGLENFTGGECVSDNFPGNFEFPWLASSATTTAAGGG</sequence>
<name>A0AAW2KTB7_SESRA</name>
<accession>A0AAW2KTB7</accession>
<feature type="compositionally biased region" description="Basic residues" evidence="1">
    <location>
        <begin position="1"/>
        <end position="12"/>
    </location>
</feature>
<feature type="compositionally biased region" description="Basic and acidic residues" evidence="1">
    <location>
        <begin position="77"/>
        <end position="86"/>
    </location>
</feature>
<gene>
    <name evidence="2" type="ORF">Sradi_5870300</name>
</gene>
<feature type="region of interest" description="Disordered" evidence="1">
    <location>
        <begin position="1"/>
        <end position="105"/>
    </location>
</feature>
<organism evidence="2">
    <name type="scientific">Sesamum radiatum</name>
    <name type="common">Black benniseed</name>
    <dbReference type="NCBI Taxonomy" id="300843"/>
    <lineage>
        <taxon>Eukaryota</taxon>
        <taxon>Viridiplantae</taxon>
        <taxon>Streptophyta</taxon>
        <taxon>Embryophyta</taxon>
        <taxon>Tracheophyta</taxon>
        <taxon>Spermatophyta</taxon>
        <taxon>Magnoliopsida</taxon>
        <taxon>eudicotyledons</taxon>
        <taxon>Gunneridae</taxon>
        <taxon>Pentapetalae</taxon>
        <taxon>asterids</taxon>
        <taxon>lamiids</taxon>
        <taxon>Lamiales</taxon>
        <taxon>Pedaliaceae</taxon>
        <taxon>Sesamum</taxon>
    </lineage>
</organism>
<comment type="caution">
    <text evidence="2">The sequence shown here is derived from an EMBL/GenBank/DDBJ whole genome shotgun (WGS) entry which is preliminary data.</text>
</comment>
<feature type="compositionally biased region" description="Polar residues" evidence="1">
    <location>
        <begin position="38"/>
        <end position="48"/>
    </location>
</feature>
<evidence type="ECO:0000256" key="1">
    <source>
        <dbReference type="SAM" id="MobiDB-lite"/>
    </source>
</evidence>
<dbReference type="EMBL" id="JACGWJ010000027">
    <property type="protein sequence ID" value="KAL0309280.1"/>
    <property type="molecule type" value="Genomic_DNA"/>
</dbReference>
<proteinExistence type="predicted"/>
<reference evidence="2" key="2">
    <citation type="journal article" date="2024" name="Plant">
        <title>Genomic evolution and insights into agronomic trait innovations of Sesamum species.</title>
        <authorList>
            <person name="Miao H."/>
            <person name="Wang L."/>
            <person name="Qu L."/>
            <person name="Liu H."/>
            <person name="Sun Y."/>
            <person name="Le M."/>
            <person name="Wang Q."/>
            <person name="Wei S."/>
            <person name="Zheng Y."/>
            <person name="Lin W."/>
            <person name="Duan Y."/>
            <person name="Cao H."/>
            <person name="Xiong S."/>
            <person name="Wang X."/>
            <person name="Wei L."/>
            <person name="Li C."/>
            <person name="Ma Q."/>
            <person name="Ju M."/>
            <person name="Zhao R."/>
            <person name="Li G."/>
            <person name="Mu C."/>
            <person name="Tian Q."/>
            <person name="Mei H."/>
            <person name="Zhang T."/>
            <person name="Gao T."/>
            <person name="Zhang H."/>
        </authorList>
    </citation>
    <scope>NUCLEOTIDE SEQUENCE</scope>
    <source>
        <strain evidence="2">G02</strain>
    </source>
</reference>
<feature type="compositionally biased region" description="Low complexity" evidence="1">
    <location>
        <begin position="53"/>
        <end position="76"/>
    </location>
</feature>
<reference evidence="2" key="1">
    <citation type="submission" date="2020-06" db="EMBL/GenBank/DDBJ databases">
        <authorList>
            <person name="Li T."/>
            <person name="Hu X."/>
            <person name="Zhang T."/>
            <person name="Song X."/>
            <person name="Zhang H."/>
            <person name="Dai N."/>
            <person name="Sheng W."/>
            <person name="Hou X."/>
            <person name="Wei L."/>
        </authorList>
    </citation>
    <scope>NUCLEOTIDE SEQUENCE</scope>
    <source>
        <strain evidence="2">G02</strain>
        <tissue evidence="2">Leaf</tissue>
    </source>
</reference>